<feature type="transmembrane region" description="Helical" evidence="7">
    <location>
        <begin position="244"/>
        <end position="265"/>
    </location>
</feature>
<dbReference type="InterPro" id="IPR001712">
    <property type="entry name" value="T3SS_FHIPEP"/>
</dbReference>
<dbReference type="PROSITE" id="PS00994">
    <property type="entry name" value="FHIPEP"/>
    <property type="match status" value="1"/>
</dbReference>
<evidence type="ECO:0000256" key="7">
    <source>
        <dbReference type="RuleBase" id="RU364093"/>
    </source>
</evidence>
<dbReference type="PANTHER" id="PTHR30161">
    <property type="entry name" value="FLAGELLAR EXPORT PROTEIN, MEMBRANE FLHA SUBUNIT-RELATED"/>
    <property type="match status" value="1"/>
</dbReference>
<dbReference type="InterPro" id="IPR006301">
    <property type="entry name" value="FlhA"/>
</dbReference>
<dbReference type="Gene3D" id="3.40.50.12790">
    <property type="entry name" value="FHIPEP family, domain 4"/>
    <property type="match status" value="1"/>
</dbReference>
<evidence type="ECO:0000256" key="4">
    <source>
        <dbReference type="ARBA" id="ARBA00022692"/>
    </source>
</evidence>
<dbReference type="GO" id="GO:0044780">
    <property type="term" value="P:bacterial-type flagellum assembly"/>
    <property type="evidence" value="ECO:0007669"/>
    <property type="project" value="InterPro"/>
</dbReference>
<dbReference type="Proteomes" id="UP000524246">
    <property type="component" value="Unassembled WGS sequence"/>
</dbReference>
<comment type="similarity">
    <text evidence="2 7">Belongs to the FHIPEP (flagella/HR/invasion proteins export pore) family.</text>
</comment>
<keyword evidence="7" id="KW-0653">Protein transport</keyword>
<keyword evidence="8" id="KW-0969">Cilium</keyword>
<keyword evidence="8" id="KW-0282">Flagellum</keyword>
<comment type="function">
    <text evidence="7">Required for formation of the rod structure of the flagellar apparatus. Together with FliI and FliH, may constitute the export apparatus of flagellin.</text>
</comment>
<dbReference type="Gene3D" id="1.10.8.540">
    <property type="entry name" value="FHIPEP family, domain 3"/>
    <property type="match status" value="1"/>
</dbReference>
<comment type="subcellular location">
    <subcellularLocation>
        <location evidence="1 7">Cell membrane</location>
        <topology evidence="1 7">Multi-pass membrane protein</topology>
    </subcellularLocation>
</comment>
<reference evidence="8 9" key="1">
    <citation type="journal article" date="2020" name="Biotechnol. Biofuels">
        <title>New insights from the biogas microbiome by comprehensive genome-resolved metagenomics of nearly 1600 species originating from multiple anaerobic digesters.</title>
        <authorList>
            <person name="Campanaro S."/>
            <person name="Treu L."/>
            <person name="Rodriguez-R L.M."/>
            <person name="Kovalovszki A."/>
            <person name="Ziels R.M."/>
            <person name="Maus I."/>
            <person name="Zhu X."/>
            <person name="Kougias P.G."/>
            <person name="Basile A."/>
            <person name="Luo G."/>
            <person name="Schluter A."/>
            <person name="Konstantinidis K.T."/>
            <person name="Angelidaki I."/>
        </authorList>
    </citation>
    <scope>NUCLEOTIDE SEQUENCE [LARGE SCALE GENOMIC DNA]</scope>
    <source>
        <strain evidence="8">AS27yjCOA_65</strain>
    </source>
</reference>
<proteinExistence type="inferred from homology"/>
<evidence type="ECO:0000256" key="6">
    <source>
        <dbReference type="ARBA" id="ARBA00023136"/>
    </source>
</evidence>
<feature type="transmembrane region" description="Helical" evidence="7">
    <location>
        <begin position="40"/>
        <end position="59"/>
    </location>
</feature>
<keyword evidence="6 7" id="KW-0472">Membrane</keyword>
<comment type="caution">
    <text evidence="8">The sequence shown here is derived from an EMBL/GenBank/DDBJ whole genome shotgun (WGS) entry which is preliminary data.</text>
</comment>
<dbReference type="GO" id="GO:0009306">
    <property type="term" value="P:protein secretion"/>
    <property type="evidence" value="ECO:0007669"/>
    <property type="project" value="InterPro"/>
</dbReference>
<dbReference type="InterPro" id="IPR042194">
    <property type="entry name" value="FHIPEP_1"/>
</dbReference>
<dbReference type="PIRSF" id="PIRSF005419">
    <property type="entry name" value="FlhA"/>
    <property type="match status" value="1"/>
</dbReference>
<dbReference type="Pfam" id="PF00771">
    <property type="entry name" value="FHIPEP"/>
    <property type="match status" value="1"/>
</dbReference>
<dbReference type="InterPro" id="IPR042196">
    <property type="entry name" value="FHIPEP_4"/>
</dbReference>
<organism evidence="8 9">
    <name type="scientific">SAR324 cluster bacterium</name>
    <dbReference type="NCBI Taxonomy" id="2024889"/>
    <lineage>
        <taxon>Bacteria</taxon>
        <taxon>Deltaproteobacteria</taxon>
        <taxon>SAR324 cluster</taxon>
    </lineage>
</organism>
<gene>
    <name evidence="7 8" type="primary">flhA</name>
    <name evidence="8" type="ORF">GYA55_02875</name>
</gene>
<evidence type="ECO:0000256" key="3">
    <source>
        <dbReference type="ARBA" id="ARBA00022475"/>
    </source>
</evidence>
<accession>A0A7X9FPY9</accession>
<dbReference type="PANTHER" id="PTHR30161:SF1">
    <property type="entry name" value="FLAGELLAR BIOSYNTHESIS PROTEIN FLHA-RELATED"/>
    <property type="match status" value="1"/>
</dbReference>
<dbReference type="AlphaFoldDB" id="A0A7X9FPY9"/>
<evidence type="ECO:0000256" key="5">
    <source>
        <dbReference type="ARBA" id="ARBA00022989"/>
    </source>
</evidence>
<feature type="transmembrane region" description="Helical" evidence="7">
    <location>
        <begin position="203"/>
        <end position="224"/>
    </location>
</feature>
<keyword evidence="7" id="KW-1005">Bacterial flagellum biogenesis</keyword>
<dbReference type="InterPro" id="IPR042193">
    <property type="entry name" value="FHIPEP_3"/>
</dbReference>
<keyword evidence="5 7" id="KW-1133">Transmembrane helix</keyword>
<keyword evidence="3 7" id="KW-1003">Cell membrane</keyword>
<keyword evidence="4 7" id="KW-0812">Transmembrane</keyword>
<evidence type="ECO:0000256" key="2">
    <source>
        <dbReference type="ARBA" id="ARBA00008835"/>
    </source>
</evidence>
<keyword evidence="7" id="KW-1006">Bacterial flagellum protein export</keyword>
<keyword evidence="7" id="KW-0813">Transport</keyword>
<evidence type="ECO:0000313" key="8">
    <source>
        <dbReference type="EMBL" id="NMC62089.1"/>
    </source>
</evidence>
<dbReference type="GO" id="GO:0005886">
    <property type="term" value="C:plasma membrane"/>
    <property type="evidence" value="ECO:0007669"/>
    <property type="project" value="UniProtKB-SubCell"/>
</dbReference>
<sequence>MALPVKTLKKEAWQNFIIPVALVAILTVLLFPIPTWLLDIALALNITIALIILFVSLQIEKPLKFSSYPAVLLVTTLFRLSLSIASARLILLHGEEGTSAAGHIIQAFGEFVVGGNFVVGCVIFIIISIVNLKVVTKGSGRIAEVAARFTLDAMPGKQMAIDSDLNTGIIGEAEARERRKELAQEAEFYGSMDGAAKFVSGDAIASIMILGINVVGGFFIGIIQKNMDWSQAAQIYTLLTVGDGLVSQIPALIISISAGLIVARAGTGDDLSLEVVGQLSKSSKAFFLTSATCAGLALIPGLPFLPFMLLGGATGAMGLMKQKSEKLEASKALLKLKTSESEENAGKPKPGSTEEVLGLLGIDTLELEVGYELVSLVEGGELVDRIRSLRRQFAMDYGFIVSPIHIRDNVRINPCEYRLLLRGALIGKGELKSHHYLAMDPGTVTQPLHGIPTKEPAFGLDAIWITEADKERAQYAGYTVVDLATVVVTHLTELIRSNMHELLGRQETQQLIDAVMKDNPKVVEELIPGLLTLGQVQQVLQHLLREQVSIRDLKTVLETLADWAPTVKNVEQLAEFCRKRLARTITEKFLTNEGILPLTSLTPNLERSLSEAVQHSDEGSYLALEPSQAQMLITRLNSASERFAELGQTPLILAPSHLRAALSRFVDRFVPGYAVISHNEIAPSTRVQSLGVISAE</sequence>
<dbReference type="Gene3D" id="3.40.30.60">
    <property type="entry name" value="FHIPEP family, domain 1"/>
    <property type="match status" value="1"/>
</dbReference>
<evidence type="ECO:0000313" key="9">
    <source>
        <dbReference type="Proteomes" id="UP000524246"/>
    </source>
</evidence>
<dbReference type="NCBIfam" id="TIGR01398">
    <property type="entry name" value="FlhA"/>
    <property type="match status" value="1"/>
</dbReference>
<keyword evidence="8" id="KW-0966">Cell projection</keyword>
<dbReference type="InterPro" id="IPR025505">
    <property type="entry name" value="FHIPEP_CS"/>
</dbReference>
<feature type="transmembrane region" description="Helical" evidence="7">
    <location>
        <begin position="286"/>
        <end position="310"/>
    </location>
</feature>
<protein>
    <recommendedName>
        <fullName evidence="7">Flagellar biosynthesis protein FlhA</fullName>
    </recommendedName>
</protein>
<dbReference type="PRINTS" id="PR00949">
    <property type="entry name" value="TYPE3IMAPROT"/>
</dbReference>
<feature type="transmembrane region" description="Helical" evidence="7">
    <location>
        <begin position="71"/>
        <end position="91"/>
    </location>
</feature>
<name>A0A7X9FPY9_9DELT</name>
<feature type="transmembrane region" description="Helical" evidence="7">
    <location>
        <begin position="12"/>
        <end position="34"/>
    </location>
</feature>
<feature type="transmembrane region" description="Helical" evidence="7">
    <location>
        <begin position="111"/>
        <end position="132"/>
    </location>
</feature>
<evidence type="ECO:0000256" key="1">
    <source>
        <dbReference type="ARBA" id="ARBA00004651"/>
    </source>
</evidence>
<dbReference type="EMBL" id="JAAZON010000112">
    <property type="protein sequence ID" value="NMC62089.1"/>
    <property type="molecule type" value="Genomic_DNA"/>
</dbReference>